<comment type="caution">
    <text evidence="2">The sequence shown here is derived from an EMBL/GenBank/DDBJ whole genome shotgun (WGS) entry which is preliminary data.</text>
</comment>
<dbReference type="AlphaFoldDB" id="A0AAD4MGE3"/>
<sequence>MENQNIVRRGTKRRRASSSSTVQNQASKRKMVIILDDTWLEALKHLTCLQWSKMSLVCRLVNGIVQRNISRLPRQVIESITLNSKYLSFHPRFSSVASSLQKLFHPASYIKNVTMHAVNQKLIDAHFNGEERYIRCQNFVLLPYFDKSRTRQKIAQSLEWLKRNVRTDSLSFPKWMFDRIQKTVKIRAMLINIVFDASLMCNAEKLVFSFHEYSYHSAEFLALPVIQSTIPTVVIDDYPDQGQYRTQFGENLIDREVDSQGAKALYVIESGQKRIRISFCRRDQHIYGPYKAYLKFYTS</sequence>
<dbReference type="Proteomes" id="UP001201812">
    <property type="component" value="Unassembled WGS sequence"/>
</dbReference>
<feature type="region of interest" description="Disordered" evidence="1">
    <location>
        <begin position="1"/>
        <end position="24"/>
    </location>
</feature>
<keyword evidence="3" id="KW-1185">Reference proteome</keyword>
<gene>
    <name evidence="2" type="ORF">DdX_20406</name>
</gene>
<reference evidence="2" key="1">
    <citation type="submission" date="2022-01" db="EMBL/GenBank/DDBJ databases">
        <title>Genome Sequence Resource for Two Populations of Ditylenchus destructor, the Migratory Endoparasitic Phytonematode.</title>
        <authorList>
            <person name="Zhang H."/>
            <person name="Lin R."/>
            <person name="Xie B."/>
        </authorList>
    </citation>
    <scope>NUCLEOTIDE SEQUENCE</scope>
    <source>
        <strain evidence="2">BazhouSP</strain>
    </source>
</reference>
<dbReference type="EMBL" id="JAKKPZ010000573">
    <property type="protein sequence ID" value="KAI1693893.1"/>
    <property type="molecule type" value="Genomic_DNA"/>
</dbReference>
<accession>A0AAD4MGE3</accession>
<proteinExistence type="predicted"/>
<protein>
    <submittedName>
        <fullName evidence="2">Uncharacterized protein</fullName>
    </submittedName>
</protein>
<evidence type="ECO:0000256" key="1">
    <source>
        <dbReference type="SAM" id="MobiDB-lite"/>
    </source>
</evidence>
<name>A0AAD4MGE3_9BILA</name>
<evidence type="ECO:0000313" key="3">
    <source>
        <dbReference type="Proteomes" id="UP001201812"/>
    </source>
</evidence>
<organism evidence="2 3">
    <name type="scientific">Ditylenchus destructor</name>
    <dbReference type="NCBI Taxonomy" id="166010"/>
    <lineage>
        <taxon>Eukaryota</taxon>
        <taxon>Metazoa</taxon>
        <taxon>Ecdysozoa</taxon>
        <taxon>Nematoda</taxon>
        <taxon>Chromadorea</taxon>
        <taxon>Rhabditida</taxon>
        <taxon>Tylenchina</taxon>
        <taxon>Tylenchomorpha</taxon>
        <taxon>Sphaerularioidea</taxon>
        <taxon>Anguinidae</taxon>
        <taxon>Anguininae</taxon>
        <taxon>Ditylenchus</taxon>
    </lineage>
</organism>
<evidence type="ECO:0000313" key="2">
    <source>
        <dbReference type="EMBL" id="KAI1693893.1"/>
    </source>
</evidence>